<dbReference type="PROSITE" id="PS51257">
    <property type="entry name" value="PROKAR_LIPOPROTEIN"/>
    <property type="match status" value="1"/>
</dbReference>
<evidence type="ECO:0000313" key="2">
    <source>
        <dbReference type="Proteomes" id="UP000062260"/>
    </source>
</evidence>
<gene>
    <name evidence="1" type="ORF">AWM75_07785</name>
</gene>
<dbReference type="STRING" id="128944.AWM75_07785"/>
<reference evidence="2" key="2">
    <citation type="submission" date="2016-01" db="EMBL/GenBank/DDBJ databases">
        <title>Six Aerococcus type strain genome sequencing and assembly using PacBio and Illumina Hiseq.</title>
        <authorList>
            <person name="Carkaci D."/>
            <person name="Dargis R."/>
            <person name="Nielsen X.C."/>
            <person name="Skovgaard O."/>
            <person name="Fuursted K."/>
            <person name="Christensen J.J."/>
        </authorList>
    </citation>
    <scope>NUCLEOTIDE SEQUENCE [LARGE SCALE GENOMIC DNA]</scope>
    <source>
        <strain evidence="2">CCUG42038B</strain>
    </source>
</reference>
<dbReference type="AlphaFoldDB" id="A0A0X8FM59"/>
<accession>A0A0X8FM59</accession>
<organism evidence="1 2">
    <name type="scientific">Aerococcus urinaehominis</name>
    <dbReference type="NCBI Taxonomy" id="128944"/>
    <lineage>
        <taxon>Bacteria</taxon>
        <taxon>Bacillati</taxon>
        <taxon>Bacillota</taxon>
        <taxon>Bacilli</taxon>
        <taxon>Lactobacillales</taxon>
        <taxon>Aerococcaceae</taxon>
        <taxon>Aerococcus</taxon>
    </lineage>
</organism>
<dbReference type="RefSeq" id="WP_067980491.1">
    <property type="nucleotide sequence ID" value="NZ_CP014163.1"/>
</dbReference>
<sequence length="361" mass="43063">MKRRCFFCSTPYQIIVACQIVNQYYLDGFNDIYILNHFENHRDIAYRLKEVSIFDNVYTVPSIELELQAQNENRFIRLYSYCKNYLESHSILKKAGVQLHYDEVYFSYPSTIIKLFLLANRSIKINCFEDGTGSYFYEIESFFNKIDKLLLRGKKVANLFLFKPKYYSCKNNIQLIPIRTIDDDYKELYRRIFSYNSNHPLSNYIYFDVPSDLGDIAFKTELANILEGFQKKVGEKISVKLHPRSKVVEYQNSNQYQFLDSQVPWEIISMNHNLDDKVIISFFSTTQVSNKIIFDEEPYVIYLFEMKELSEYNILDYKAKTFTDKVEKDYKIRGKVYYPSNMEELEEISLLIKKELEDKNK</sequence>
<dbReference type="Proteomes" id="UP000062260">
    <property type="component" value="Chromosome"/>
</dbReference>
<reference evidence="1 2" key="1">
    <citation type="journal article" date="2016" name="Genome Announc.">
        <title>Complete Genome Sequences of Aerococcus christensenii CCUG 28831T, Aerococcus sanguinicola CCUG 43001T, Aerococcus urinae CCUG 36881T, Aerococcus urinaeequi CCUG 28094T, Aerococcus urinaehominis CCUG 42038 BT, and Aerococcus viridans CCUG 4311T.</title>
        <authorList>
            <person name="Carkaci D."/>
            <person name="Dargis R."/>
            <person name="Nielsen X.C."/>
            <person name="Skovgaard O."/>
            <person name="Fuursted K."/>
            <person name="Christensen J.J."/>
        </authorList>
    </citation>
    <scope>NUCLEOTIDE SEQUENCE [LARGE SCALE GENOMIC DNA]</scope>
    <source>
        <strain evidence="1 2">CCUG42038B</strain>
    </source>
</reference>
<keyword evidence="2" id="KW-1185">Reference proteome</keyword>
<dbReference type="EMBL" id="CP014163">
    <property type="protein sequence ID" value="AMB99872.1"/>
    <property type="molecule type" value="Genomic_DNA"/>
</dbReference>
<dbReference type="OrthoDB" id="2676194at2"/>
<name>A0A0X8FM59_9LACT</name>
<protein>
    <submittedName>
        <fullName evidence="1">Uncharacterized protein</fullName>
    </submittedName>
</protein>
<proteinExistence type="predicted"/>
<evidence type="ECO:0000313" key="1">
    <source>
        <dbReference type="EMBL" id="AMB99872.1"/>
    </source>
</evidence>
<dbReference type="KEGG" id="auh:AWM75_07785"/>